<dbReference type="InterPro" id="IPR027417">
    <property type="entry name" value="P-loop_NTPase"/>
</dbReference>
<evidence type="ECO:0000256" key="6">
    <source>
        <dbReference type="SAM" id="MobiDB-lite"/>
    </source>
</evidence>
<accession>A0A0J9E7D4</accession>
<comment type="caution">
    <text evidence="8">The sequence shown here is derived from an EMBL/GenBank/DDBJ whole genome shotgun (WGS) entry which is preliminary data.</text>
</comment>
<evidence type="ECO:0000256" key="2">
    <source>
        <dbReference type="ARBA" id="ARBA00022741"/>
    </source>
</evidence>
<evidence type="ECO:0000256" key="3">
    <source>
        <dbReference type="ARBA" id="ARBA00022801"/>
    </source>
</evidence>
<dbReference type="AlphaFoldDB" id="A0A0J9E7D4"/>
<dbReference type="GO" id="GO:0016020">
    <property type="term" value="C:membrane"/>
    <property type="evidence" value="ECO:0007669"/>
    <property type="project" value="UniProtKB-SubCell"/>
</dbReference>
<name>A0A0J9E7D4_9RHOB</name>
<evidence type="ECO:0000256" key="1">
    <source>
        <dbReference type="ARBA" id="ARBA00004370"/>
    </source>
</evidence>
<dbReference type="PATRIC" id="fig|1675527.3.peg.3826"/>
<dbReference type="GO" id="GO:0005525">
    <property type="term" value="F:GTP binding"/>
    <property type="evidence" value="ECO:0007669"/>
    <property type="project" value="UniProtKB-KW"/>
</dbReference>
<protein>
    <recommendedName>
        <fullName evidence="7">Dynamin N-terminal domain-containing protein</fullName>
    </recommendedName>
</protein>
<feature type="region of interest" description="Disordered" evidence="6">
    <location>
        <begin position="647"/>
        <end position="674"/>
    </location>
</feature>
<keyword evidence="4" id="KW-0342">GTP-binding</keyword>
<keyword evidence="9" id="KW-1185">Reference proteome</keyword>
<dbReference type="STRING" id="1675527.AIOL_003654"/>
<reference evidence="8 9" key="1">
    <citation type="submission" date="2015-06" db="EMBL/GenBank/DDBJ databases">
        <title>Draft genome sequence of an Alphaproteobacteria species associated to the Mediterranean sponge Oscarella lobularis.</title>
        <authorList>
            <person name="Jourda C."/>
            <person name="Santini S."/>
            <person name="Claverie J.-M."/>
        </authorList>
    </citation>
    <scope>NUCLEOTIDE SEQUENCE [LARGE SCALE GENOMIC DNA]</scope>
    <source>
        <strain evidence="8">IGS</strain>
    </source>
</reference>
<feature type="domain" description="Dynamin N-terminal" evidence="7">
    <location>
        <begin position="72"/>
        <end position="302"/>
    </location>
</feature>
<dbReference type="GO" id="GO:0008053">
    <property type="term" value="P:mitochondrial fusion"/>
    <property type="evidence" value="ECO:0007669"/>
    <property type="project" value="TreeGrafter"/>
</dbReference>
<keyword evidence="5" id="KW-0472">Membrane</keyword>
<feature type="compositionally biased region" description="Polar residues" evidence="6">
    <location>
        <begin position="659"/>
        <end position="671"/>
    </location>
</feature>
<dbReference type="SUPFAM" id="SSF52540">
    <property type="entry name" value="P-loop containing nucleoside triphosphate hydrolases"/>
    <property type="match status" value="1"/>
</dbReference>
<dbReference type="GO" id="GO:0003924">
    <property type="term" value="F:GTPase activity"/>
    <property type="evidence" value="ECO:0007669"/>
    <property type="project" value="InterPro"/>
</dbReference>
<dbReference type="InterPro" id="IPR045063">
    <property type="entry name" value="Dynamin_N"/>
</dbReference>
<evidence type="ECO:0000313" key="8">
    <source>
        <dbReference type="EMBL" id="KMW58675.1"/>
    </source>
</evidence>
<comment type="subcellular location">
    <subcellularLocation>
        <location evidence="1">Membrane</location>
    </subcellularLocation>
</comment>
<dbReference type="PANTHER" id="PTHR10465:SF0">
    <property type="entry name" value="SARCALUMENIN"/>
    <property type="match status" value="1"/>
</dbReference>
<evidence type="ECO:0000313" key="9">
    <source>
        <dbReference type="Proteomes" id="UP000037178"/>
    </source>
</evidence>
<evidence type="ECO:0000256" key="4">
    <source>
        <dbReference type="ARBA" id="ARBA00023134"/>
    </source>
</evidence>
<dbReference type="PANTHER" id="PTHR10465">
    <property type="entry name" value="TRANSMEMBRANE GTPASE FZO1"/>
    <property type="match status" value="1"/>
</dbReference>
<keyword evidence="2" id="KW-0547">Nucleotide-binding</keyword>
<dbReference type="EMBL" id="LFTY01000002">
    <property type="protein sequence ID" value="KMW58675.1"/>
    <property type="molecule type" value="Genomic_DNA"/>
</dbReference>
<proteinExistence type="predicted"/>
<gene>
    <name evidence="8" type="ORF">AIOL_003654</name>
</gene>
<dbReference type="RefSeq" id="WP_049644256.1">
    <property type="nucleotide sequence ID" value="NZ_LFTY01000002.1"/>
</dbReference>
<dbReference type="Pfam" id="PF00350">
    <property type="entry name" value="Dynamin_N"/>
    <property type="match status" value="1"/>
</dbReference>
<sequence>MNAKAKFEKPQPSVSRGYEKLVHDNFAPLDALRAQRDDLMSVLQTLRATGGAAIGAKAKTLQGKLTAAEPSITMIGQVKAGKTSLVNAMVGWPGLLPADVNPWTSVVTSLHLTPDTLIRDTQAEFRFFEKAEWDRLVTNGGRVGEIAGRAGSESEAEKVRQQVEAMQEKSRRRLGRKYELLLGQSHDYGTFDSSLIERYVCLGDAFDSQTDATRANGRFADITKSADLYLERPGLPMNLAIRDTPGVNDTFMVREQITIRAIRDSRICVVVLSAHQALSTVDMALIRLISNVDARQVVIFVNRIDELSDPGNQVPEIKASIERTLRDLNGTKDFEIVFGSAHWATAALQTDAVPLTQDAIASLKNWGTAHRGKFPGLTEHDKILWKLSGVPELFEAISRRIAAGPGQEALDQVARRAQNLAYELKSAMRAPTQSAPTEASISPDEAMAQLEKLRSDGGAVLQGVLDEHLADFETRMQSVHRNFLSRATAALVTHLDAHGEDVVWSYDPTGLRVLLRSAYQLFAKRAVQNAKEAFARAAQEATALCRNSGVARDAVFKITPPEPEKPAPPVILGQTIVLDLKSNWWSKWWRRRRGHSAFSDEFYELVKAESLPILEGLSREYAEPLRAALLTQFSEFLQEQHEALQRMARADPAMDPQRDTGQARQDQPRSTQDIDRSLEILSTMVA</sequence>
<evidence type="ECO:0000256" key="5">
    <source>
        <dbReference type="ARBA" id="ARBA00023136"/>
    </source>
</evidence>
<dbReference type="Gene3D" id="3.40.50.300">
    <property type="entry name" value="P-loop containing nucleotide triphosphate hydrolases"/>
    <property type="match status" value="1"/>
</dbReference>
<dbReference type="InterPro" id="IPR027094">
    <property type="entry name" value="Mitofusin_fam"/>
</dbReference>
<keyword evidence="3" id="KW-0378">Hydrolase</keyword>
<evidence type="ECO:0000259" key="7">
    <source>
        <dbReference type="Pfam" id="PF00350"/>
    </source>
</evidence>
<organism evidence="8 9">
    <name type="scientific">Candidatus Rhodobacter oscarellae</name>
    <dbReference type="NCBI Taxonomy" id="1675527"/>
    <lineage>
        <taxon>Bacteria</taxon>
        <taxon>Pseudomonadati</taxon>
        <taxon>Pseudomonadota</taxon>
        <taxon>Alphaproteobacteria</taxon>
        <taxon>Rhodobacterales</taxon>
        <taxon>Rhodobacter group</taxon>
        <taxon>Rhodobacter</taxon>
    </lineage>
</organism>
<dbReference type="Proteomes" id="UP000037178">
    <property type="component" value="Unassembled WGS sequence"/>
</dbReference>